<dbReference type="SUPFAM" id="SSF51445">
    <property type="entry name" value="(Trans)glycosidases"/>
    <property type="match status" value="1"/>
</dbReference>
<proteinExistence type="predicted"/>
<dbReference type="InterPro" id="IPR051923">
    <property type="entry name" value="Glycosyl_Hydrolase_39"/>
</dbReference>
<sequence>MRNLMLCIVAWICNSTTLMAQVNYTADNIVPPYNGTFSYGTNGGWYYTWDDKSLADIAAGNRIKNIKGLDSRTFRPPLPAWFLDYYSYDVRLSEFNYYRTLGVQELTVILNSPADKEIDSTWYERDGSPSATNECNQHSWMFKNMYTPIWDGGLNGTPYNDTNYCARYIYETVTRYKSYTKFWEVVNEPDFDQSQNAWKPRGQTGNWWENLPYPCALTNLRAPVFHYIRWLRIAYDVIKTVDPTAYVAPGGLGYIAFANILCKYTDNPVDGSVTPEYPKPGSAYFDVLSFHSYPQYALGQWSNANGGGFVYERHSDKAAEKFIGLKNDFDSIMRIYGYDGVQKPKKLYICTETNIPSKAFGTMIGSDQAQASYVIKSLVLSQKNDILQTYFFVLGDSKPLAQATDGFELMGLYQSLTDNGPVSGGPGYNHRFKSSGYAFKTVSNLLFNAKYDPVRTAAMNIPATLEGGAFRDNIGGYTYVIWAKTTRDLDESASGTYSFPAAMNVSTDMEKRAWDWSSTGTTTIVTSTNIPVTSSPILLSESFKVLAITDKPKPAPVNTEFAVNITPNPASSAASITFTLKSSAKVNVSIYNVEGRLITYAIAGRSFTGGTHVVRLPVEQLPNGVYYCRFTTEKSEEMRKFIIAR</sequence>
<dbReference type="Gene3D" id="3.20.20.80">
    <property type="entry name" value="Glycosidases"/>
    <property type="match status" value="1"/>
</dbReference>
<dbReference type="PANTHER" id="PTHR12631">
    <property type="entry name" value="ALPHA-L-IDURONIDASE"/>
    <property type="match status" value="1"/>
</dbReference>
<dbReference type="EMBL" id="CP032157">
    <property type="protein sequence ID" value="AXY77202.1"/>
    <property type="molecule type" value="Genomic_DNA"/>
</dbReference>
<dbReference type="InterPro" id="IPR026444">
    <property type="entry name" value="Secre_tail"/>
</dbReference>
<dbReference type="AlphaFoldDB" id="A0A3B7MRR3"/>
<evidence type="ECO:0000256" key="1">
    <source>
        <dbReference type="SAM" id="SignalP"/>
    </source>
</evidence>
<feature type="domain" description="Secretion system C-terminal sorting" evidence="2">
    <location>
        <begin position="567"/>
        <end position="643"/>
    </location>
</feature>
<keyword evidence="4" id="KW-1185">Reference proteome</keyword>
<evidence type="ECO:0000313" key="4">
    <source>
        <dbReference type="Proteomes" id="UP000263900"/>
    </source>
</evidence>
<organism evidence="3 4">
    <name type="scientific">Paraflavitalea soli</name>
    <dbReference type="NCBI Taxonomy" id="2315862"/>
    <lineage>
        <taxon>Bacteria</taxon>
        <taxon>Pseudomonadati</taxon>
        <taxon>Bacteroidota</taxon>
        <taxon>Chitinophagia</taxon>
        <taxon>Chitinophagales</taxon>
        <taxon>Chitinophagaceae</taxon>
        <taxon>Paraflavitalea</taxon>
    </lineage>
</organism>
<gene>
    <name evidence="3" type="ORF">D3H65_25875</name>
</gene>
<feature type="signal peptide" evidence="1">
    <location>
        <begin position="1"/>
        <end position="20"/>
    </location>
</feature>
<evidence type="ECO:0000259" key="2">
    <source>
        <dbReference type="Pfam" id="PF18962"/>
    </source>
</evidence>
<name>A0A3B7MRR3_9BACT</name>
<dbReference type="PANTHER" id="PTHR12631:SF11">
    <property type="entry name" value="GLYCOSIDE HYDROLASE FAMILY 5 DOMAIN-CONTAINING PROTEIN"/>
    <property type="match status" value="1"/>
</dbReference>
<reference evidence="3 4" key="1">
    <citation type="submission" date="2018-09" db="EMBL/GenBank/DDBJ databases">
        <title>Genome sequencing of strain 6GH32-13.</title>
        <authorList>
            <person name="Weon H.-Y."/>
            <person name="Heo J."/>
            <person name="Kwon S.-W."/>
        </authorList>
    </citation>
    <scope>NUCLEOTIDE SEQUENCE [LARGE SCALE GENOMIC DNA]</scope>
    <source>
        <strain evidence="3 4">5GH32-13</strain>
    </source>
</reference>
<dbReference type="InterPro" id="IPR017853">
    <property type="entry name" value="GH"/>
</dbReference>
<feature type="chain" id="PRO_5017614412" evidence="1">
    <location>
        <begin position="21"/>
        <end position="645"/>
    </location>
</feature>
<dbReference type="KEGG" id="pseg:D3H65_25875"/>
<accession>A0A3B7MRR3</accession>
<protein>
    <submittedName>
        <fullName evidence="3">T9SS C-terminal target domain-containing protein</fullName>
    </submittedName>
</protein>
<dbReference type="Pfam" id="PF18962">
    <property type="entry name" value="Por_Secre_tail"/>
    <property type="match status" value="1"/>
</dbReference>
<evidence type="ECO:0000313" key="3">
    <source>
        <dbReference type="EMBL" id="AXY77202.1"/>
    </source>
</evidence>
<dbReference type="GO" id="GO:0004553">
    <property type="term" value="F:hydrolase activity, hydrolyzing O-glycosyl compounds"/>
    <property type="evidence" value="ECO:0007669"/>
    <property type="project" value="TreeGrafter"/>
</dbReference>
<dbReference type="NCBIfam" id="TIGR04183">
    <property type="entry name" value="Por_Secre_tail"/>
    <property type="match status" value="1"/>
</dbReference>
<dbReference type="Proteomes" id="UP000263900">
    <property type="component" value="Chromosome"/>
</dbReference>
<dbReference type="OrthoDB" id="9802522at2"/>
<keyword evidence="1" id="KW-0732">Signal</keyword>